<dbReference type="Gene3D" id="2.130.10.10">
    <property type="entry name" value="YVTN repeat-like/Quinoprotein amine dehydrogenase"/>
    <property type="match status" value="1"/>
</dbReference>
<evidence type="ECO:0000313" key="6">
    <source>
        <dbReference type="Proteomes" id="UP000326029"/>
    </source>
</evidence>
<feature type="domain" description="Pyrrolo-quinoline quinone repeat" evidence="3">
    <location>
        <begin position="59"/>
        <end position="227"/>
    </location>
</feature>
<sequence length="459" mass="47962">MGTTDVRAGSVPGAGARPGRGRRTGCLAVVIVAVLALVGGLVSGVLMIVGHMPGDSMDTVWETPTDPAAAEHGNGSWVVGDVLVRSRFDAVTGYGVRTGKQHWEYVPPGRSEICSTSDPDDSVLLLVHGENVTDAQGEGCADVTALDLKTGKELWSGSRKASAKATAGGPVSGAVAAGGGLAVVLDTWTDGEGEVVADGRRAIRAVDLRTGGRRWTATVPEACRPSDVGAAKRRVVAVLHCGKEDRTELTAAVLDPATGALLHNEPLDARRPVAPSQGQTALVSVDPLVVSVRPPYDVGSGTGTFFAFGADGRRASRIENSGEHGKIVADKPSKVAVDGERLYAVSEVGKSSTSSRAVAVDLATGRLVWQADSGRGDAVALAVHDGKVTVLQQDRGSFTERLYVLDGATGEELDDRTFSVNVDQEDGWLGGFFDRDGLLIVSRYDTEGPGRPFVVYERW</sequence>
<protein>
    <recommendedName>
        <fullName evidence="3">Pyrrolo-quinoline quinone repeat domain-containing protein</fullName>
    </recommendedName>
</protein>
<keyword evidence="2" id="KW-0472">Membrane</keyword>
<dbReference type="InterPro" id="IPR015943">
    <property type="entry name" value="WD40/YVTN_repeat-like_dom_sf"/>
</dbReference>
<dbReference type="RefSeq" id="WP_152370947.1">
    <property type="nucleotide sequence ID" value="NZ_BMSJ01000011.1"/>
</dbReference>
<reference evidence="5 6" key="2">
    <citation type="submission" date="2017-09" db="EMBL/GenBank/DDBJ databases">
        <authorList>
            <person name="Lee N."/>
            <person name="Cho B.-K."/>
        </authorList>
    </citation>
    <scope>NUCLEOTIDE SEQUENCE [LARGE SCALE GENOMIC DNA]</scope>
    <source>
        <strain evidence="5 6">ATCC 19740</strain>
    </source>
</reference>
<gene>
    <name evidence="5" type="ORF">CP977_26805</name>
    <name evidence="4" type="ORF">GCM10010497_53070</name>
</gene>
<feature type="compositionally biased region" description="Low complexity" evidence="1">
    <location>
        <begin position="1"/>
        <end position="17"/>
    </location>
</feature>
<dbReference type="PANTHER" id="PTHR34512:SF30">
    <property type="entry name" value="OUTER MEMBRANE PROTEIN ASSEMBLY FACTOR BAMB"/>
    <property type="match status" value="1"/>
</dbReference>
<dbReference type="Proteomes" id="UP000642014">
    <property type="component" value="Unassembled WGS sequence"/>
</dbReference>
<keyword evidence="6" id="KW-1185">Reference proteome</keyword>
<dbReference type="AlphaFoldDB" id="A0AAV4KTN6"/>
<feature type="transmembrane region" description="Helical" evidence="2">
    <location>
        <begin position="26"/>
        <end position="49"/>
    </location>
</feature>
<dbReference type="InterPro" id="IPR011047">
    <property type="entry name" value="Quinoprotein_ADH-like_sf"/>
</dbReference>
<feature type="domain" description="Pyrrolo-quinoline quinone repeat" evidence="3">
    <location>
        <begin position="311"/>
        <end position="412"/>
    </location>
</feature>
<dbReference type="EMBL" id="BMSJ01000011">
    <property type="protein sequence ID" value="GGR43028.1"/>
    <property type="molecule type" value="Genomic_DNA"/>
</dbReference>
<name>A0AAV4KTN6_9ACTN</name>
<evidence type="ECO:0000259" key="3">
    <source>
        <dbReference type="Pfam" id="PF13360"/>
    </source>
</evidence>
<dbReference type="Pfam" id="PF13360">
    <property type="entry name" value="PQQ_2"/>
    <property type="match status" value="2"/>
</dbReference>
<feature type="region of interest" description="Disordered" evidence="1">
    <location>
        <begin position="1"/>
        <end position="20"/>
    </location>
</feature>
<evidence type="ECO:0000256" key="2">
    <source>
        <dbReference type="SAM" id="Phobius"/>
    </source>
</evidence>
<dbReference type="GeneID" id="95457377"/>
<evidence type="ECO:0000313" key="7">
    <source>
        <dbReference type="Proteomes" id="UP000642014"/>
    </source>
</evidence>
<reference evidence="4" key="3">
    <citation type="submission" date="2023-08" db="EMBL/GenBank/DDBJ databases">
        <authorList>
            <person name="Sun Q."/>
            <person name="Ohkuma M."/>
        </authorList>
    </citation>
    <scope>NUCLEOTIDE SEQUENCE</scope>
    <source>
        <strain evidence="4">JCM 4205</strain>
    </source>
</reference>
<dbReference type="PANTHER" id="PTHR34512">
    <property type="entry name" value="CELL SURFACE PROTEIN"/>
    <property type="match status" value="1"/>
</dbReference>
<keyword evidence="2" id="KW-0812">Transmembrane</keyword>
<accession>A0AAV4KTN6</accession>
<dbReference type="SUPFAM" id="SSF50998">
    <property type="entry name" value="Quinoprotein alcohol dehydrogenase-like"/>
    <property type="match status" value="1"/>
</dbReference>
<reference evidence="4 7" key="1">
    <citation type="journal article" date="2014" name="Int. J. Syst. Evol. Microbiol.">
        <title>Complete genome sequence of Corynebacterium casei LMG S-19264T (=DSM 44701T), isolated from a smear-ripened cheese.</title>
        <authorList>
            <consortium name="US DOE Joint Genome Institute (JGI-PGF)"/>
            <person name="Walter F."/>
            <person name="Albersmeier A."/>
            <person name="Kalinowski J."/>
            <person name="Ruckert C."/>
        </authorList>
    </citation>
    <scope>NUCLEOTIDE SEQUENCE [LARGE SCALE GENOMIC DNA]</scope>
    <source>
        <strain evidence="4 7">JCM 4205</strain>
    </source>
</reference>
<dbReference type="Proteomes" id="UP000326029">
    <property type="component" value="Chromosome"/>
</dbReference>
<dbReference type="InterPro" id="IPR002372">
    <property type="entry name" value="PQQ_rpt_dom"/>
</dbReference>
<organism evidence="4 7">
    <name type="scientific">Streptomyces cinereoruber</name>
    <dbReference type="NCBI Taxonomy" id="67260"/>
    <lineage>
        <taxon>Bacteria</taxon>
        <taxon>Bacillati</taxon>
        <taxon>Actinomycetota</taxon>
        <taxon>Actinomycetes</taxon>
        <taxon>Kitasatosporales</taxon>
        <taxon>Streptomycetaceae</taxon>
        <taxon>Streptomyces</taxon>
    </lineage>
</organism>
<keyword evidence="2" id="KW-1133">Transmembrane helix</keyword>
<evidence type="ECO:0000313" key="4">
    <source>
        <dbReference type="EMBL" id="GGR43028.1"/>
    </source>
</evidence>
<proteinExistence type="predicted"/>
<dbReference type="EMBL" id="CP023693">
    <property type="protein sequence ID" value="QEV35332.1"/>
    <property type="molecule type" value="Genomic_DNA"/>
</dbReference>
<evidence type="ECO:0000313" key="5">
    <source>
        <dbReference type="EMBL" id="QEV35332.1"/>
    </source>
</evidence>
<evidence type="ECO:0000256" key="1">
    <source>
        <dbReference type="SAM" id="MobiDB-lite"/>
    </source>
</evidence>